<keyword evidence="3" id="KW-1185">Reference proteome</keyword>
<reference evidence="2 3" key="1">
    <citation type="submission" date="2012-02" db="EMBL/GenBank/DDBJ databases">
        <title>Complete genome sequence of Actinoplanes missouriensis 431 (= NBRC 102363).</title>
        <authorList>
            <person name="Ohnishi Y."/>
            <person name="Ishikawa J."/>
            <person name="Sekine M."/>
            <person name="Hosoyama A."/>
            <person name="Harada T."/>
            <person name="Narita H."/>
            <person name="Hata T."/>
            <person name="Konno Y."/>
            <person name="Tutikane K."/>
            <person name="Fujita N."/>
            <person name="Horinouchi S."/>
            <person name="Hayakawa M."/>
        </authorList>
    </citation>
    <scope>NUCLEOTIDE SEQUENCE [LARGE SCALE GENOMIC DNA]</scope>
    <source>
        <strain evidence="3">ATCC 14538 / DSM 43046 / CBS 188.64 / JCM 3121 / NBRC 102363 / NCIMB 12654 / NRRL B-3342 / UNCC 431</strain>
    </source>
</reference>
<dbReference type="Pfam" id="PF14273">
    <property type="entry name" value="DUF4360"/>
    <property type="match status" value="1"/>
</dbReference>
<dbReference type="PANTHER" id="PTHR38847:SF1">
    <property type="entry name" value="PSEUDOURIDINE SYNTHASE RSUA_RLUA-LIKE DOMAIN-CONTAINING PROTEIN"/>
    <property type="match status" value="1"/>
</dbReference>
<feature type="signal peptide" evidence="1">
    <location>
        <begin position="1"/>
        <end position="25"/>
    </location>
</feature>
<evidence type="ECO:0008006" key="4">
    <source>
        <dbReference type="Google" id="ProtNLM"/>
    </source>
</evidence>
<dbReference type="RefSeq" id="WP_014441012.1">
    <property type="nucleotide sequence ID" value="NC_017093.1"/>
</dbReference>
<evidence type="ECO:0000313" key="2">
    <source>
        <dbReference type="EMBL" id="BAL86115.1"/>
    </source>
</evidence>
<protein>
    <recommendedName>
        <fullName evidence="4">Secreted protein</fullName>
    </recommendedName>
</protein>
<feature type="chain" id="PRO_5038477133" description="Secreted protein" evidence="1">
    <location>
        <begin position="26"/>
        <end position="191"/>
    </location>
</feature>
<dbReference type="AlphaFoldDB" id="I0GZC8"/>
<dbReference type="STRING" id="512565.AMIS_8950"/>
<dbReference type="KEGG" id="ams:AMIS_8950"/>
<dbReference type="HOGENOM" id="CLU_1387721_0_0_11"/>
<dbReference type="EMBL" id="AP012319">
    <property type="protein sequence ID" value="BAL86115.1"/>
    <property type="molecule type" value="Genomic_DNA"/>
</dbReference>
<accession>I0GZC8</accession>
<name>I0GZC8_ACTM4</name>
<gene>
    <name evidence="2" type="ordered locus">AMIS_8950</name>
</gene>
<dbReference type="PATRIC" id="fig|512565.3.peg.900"/>
<proteinExistence type="predicted"/>
<sequence>MPGLKIIVTALVGTSLLVPASSASSVPPRADPQLTISVLNAFGSGCPGKTTSVEPLPSGSFTLRYRGFSVAGNDYKSCRLIARVKAASGWSFSLPSVTNQATVALDGTSTATVITAMWFTGFPWTVRDVKKTKGPQTGAWNTSAVPRKAAWSPCGASLDLSVAETVRTTGSRASKASLVATTFGLPKWRRC</sequence>
<dbReference type="InterPro" id="IPR025649">
    <property type="entry name" value="DUF4360"/>
</dbReference>
<dbReference type="Proteomes" id="UP000007882">
    <property type="component" value="Chromosome"/>
</dbReference>
<dbReference type="PANTHER" id="PTHR38847">
    <property type="match status" value="1"/>
</dbReference>
<evidence type="ECO:0000313" key="3">
    <source>
        <dbReference type="Proteomes" id="UP000007882"/>
    </source>
</evidence>
<evidence type="ECO:0000256" key="1">
    <source>
        <dbReference type="SAM" id="SignalP"/>
    </source>
</evidence>
<keyword evidence="1" id="KW-0732">Signal</keyword>
<organism evidence="2 3">
    <name type="scientific">Actinoplanes missouriensis (strain ATCC 14538 / DSM 43046 / CBS 188.64 / JCM 3121 / NBRC 102363 / NCIMB 12654 / NRRL B-3342 / UNCC 431)</name>
    <dbReference type="NCBI Taxonomy" id="512565"/>
    <lineage>
        <taxon>Bacteria</taxon>
        <taxon>Bacillati</taxon>
        <taxon>Actinomycetota</taxon>
        <taxon>Actinomycetes</taxon>
        <taxon>Micromonosporales</taxon>
        <taxon>Micromonosporaceae</taxon>
        <taxon>Actinoplanes</taxon>
    </lineage>
</organism>